<feature type="transmembrane region" description="Helical" evidence="2">
    <location>
        <begin position="729"/>
        <end position="748"/>
    </location>
</feature>
<gene>
    <name evidence="3" type="ORF">SCF082_LOCUS28505</name>
</gene>
<accession>A0ABP0MKN6</accession>
<dbReference type="EMBL" id="CAXAMM010022448">
    <property type="protein sequence ID" value="CAK9052032.1"/>
    <property type="molecule type" value="Genomic_DNA"/>
</dbReference>
<feature type="transmembrane region" description="Helical" evidence="2">
    <location>
        <begin position="83"/>
        <end position="104"/>
    </location>
</feature>
<keyword evidence="2" id="KW-0472">Membrane</keyword>
<dbReference type="PANTHER" id="PTHR13018">
    <property type="entry name" value="PROBABLE MEMBRANE PROTEIN DUF221-RELATED"/>
    <property type="match status" value="1"/>
</dbReference>
<sequence length="1075" mass="120874">MAQAREAGSNPREEMEEEARRHLKDLEAHVQIKSRKELQEVAKTHRDKNACTEYDEATGRYKYKSCCGTSASKLGVFGVGVSLYFQFLRQMGLVFLLCAILLGANSTLNIMGNMVNENSALYKYLGMTTIGNLGACEGGRCQTDEEVQERCVWNQFPCELRLKEVTQWLGLADGLGILMVLAWGILFQVCHIPRAVKATDDANLTPPDFAVDITVLPYRLNAGHEEYEQKLKQHFISILQSLGIEDSNAVAEVCLVRDYDGAISTFMKKGNIILRVCVACLLMFAAFALKELEGKEDDASKKAHAKLEKKSIKKYMQMKRLERSIATQAAMSDEQRGVVRAFVTFSKASYKEQVLHHYRFSRFFLFRCCQNKDLRFEGSALLLHEACEPSDLYWENLDFASWKRWCRMCFVILLTFVFLILCSAALVFFQSLSKSTLASVNEHLVWVVKSTPDTNTCLGFCDVEMFSDRLCSSNGDTSNSWQTVKLFDQFNDYTNYDWGSGCANNWTSPCSSAPLRSQYASTCGGSEANASAHTDWIGFEFESKQQVQCWHATFPPSIKPDEVQLFGCPTAPPAPENRSCWKVEENCAPMYLNTLSPDTQNTAWTSTDNKVAADMSCSNEITADVAKARWESIAAGSEERVLNPIINCFCQQQALSQGPGFAFPPYDTQEKQICEAWIINNAAVVGKVVGAALAVLVINQVLLLIYEYLVAFERHCTVTEVTLSQFWKLFLAQMVNTALLVLLVNASLELPPVLQFLRVLQVGSGQFDELNVTWYVSVGTGICITIFMQVFSTTVPPLIMAFIVKPCLSCLVARGEVVQARLNEMYVLPPWNLSLRMAQTLTVIFVICTYSGGMPLLYFVGFVYSIVAYWLDKWCLLRGSSKPPAYNQSILNVCCNFLPLAAFLHTVIAGWTYGNQAVVPSNWSSLLVVAEMLFLSEDEYYSVTSEYLSAPAKLKKDLQWKYYEARMMDMAREGCWLIFCIFLVFCVYYILLWLYKLLLKPFLSPILFALKDCCCKKKAAEGDSATWEACIQECRRSNILSSYALNQNDKYHAAALAIAHGDDRAKKHDTISAEL</sequence>
<feature type="transmembrane region" description="Helical" evidence="2">
    <location>
        <begin position="837"/>
        <end position="870"/>
    </location>
</feature>
<protein>
    <submittedName>
        <fullName evidence="3">Heat shock 90 kDa protein-like</fullName>
    </submittedName>
</protein>
<evidence type="ECO:0000256" key="1">
    <source>
        <dbReference type="SAM" id="MobiDB-lite"/>
    </source>
</evidence>
<evidence type="ECO:0000256" key="2">
    <source>
        <dbReference type="SAM" id="Phobius"/>
    </source>
</evidence>
<feature type="transmembrane region" description="Helical" evidence="2">
    <location>
        <begin position="976"/>
        <end position="995"/>
    </location>
</feature>
<feature type="transmembrane region" description="Helical" evidence="2">
    <location>
        <begin position="409"/>
        <end position="429"/>
    </location>
</feature>
<feature type="transmembrane region" description="Helical" evidence="2">
    <location>
        <begin position="772"/>
        <end position="791"/>
    </location>
</feature>
<keyword evidence="2" id="KW-0812">Transmembrane</keyword>
<keyword evidence="4" id="KW-1185">Reference proteome</keyword>
<feature type="transmembrane region" description="Helical" evidence="2">
    <location>
        <begin position="272"/>
        <end position="289"/>
    </location>
</feature>
<dbReference type="PANTHER" id="PTHR13018:SF5">
    <property type="entry name" value="RE44586P"/>
    <property type="match status" value="1"/>
</dbReference>
<evidence type="ECO:0000313" key="3">
    <source>
        <dbReference type="EMBL" id="CAK9052032.1"/>
    </source>
</evidence>
<feature type="transmembrane region" description="Helical" evidence="2">
    <location>
        <begin position="688"/>
        <end position="709"/>
    </location>
</feature>
<dbReference type="Proteomes" id="UP001642464">
    <property type="component" value="Unassembled WGS sequence"/>
</dbReference>
<organism evidence="3 4">
    <name type="scientific">Durusdinium trenchii</name>
    <dbReference type="NCBI Taxonomy" id="1381693"/>
    <lineage>
        <taxon>Eukaryota</taxon>
        <taxon>Sar</taxon>
        <taxon>Alveolata</taxon>
        <taxon>Dinophyceae</taxon>
        <taxon>Suessiales</taxon>
        <taxon>Symbiodiniaceae</taxon>
        <taxon>Durusdinium</taxon>
    </lineage>
</organism>
<keyword evidence="2" id="KW-1133">Transmembrane helix</keyword>
<feature type="transmembrane region" description="Helical" evidence="2">
    <location>
        <begin position="168"/>
        <end position="187"/>
    </location>
</feature>
<feature type="region of interest" description="Disordered" evidence="1">
    <location>
        <begin position="1"/>
        <end position="21"/>
    </location>
</feature>
<name>A0ABP0MKN6_9DINO</name>
<evidence type="ECO:0000313" key="4">
    <source>
        <dbReference type="Proteomes" id="UP001642464"/>
    </source>
</evidence>
<comment type="caution">
    <text evidence="3">The sequence shown here is derived from an EMBL/GenBank/DDBJ whole genome shotgun (WGS) entry which is preliminary data.</text>
</comment>
<proteinExistence type="predicted"/>
<reference evidence="3 4" key="1">
    <citation type="submission" date="2024-02" db="EMBL/GenBank/DDBJ databases">
        <authorList>
            <person name="Chen Y."/>
            <person name="Shah S."/>
            <person name="Dougan E. K."/>
            <person name="Thang M."/>
            <person name="Chan C."/>
        </authorList>
    </citation>
    <scope>NUCLEOTIDE SEQUENCE [LARGE SCALE GENOMIC DNA]</scope>
</reference>
<dbReference type="InterPro" id="IPR045122">
    <property type="entry name" value="Csc1-like"/>
</dbReference>